<sequence length="251" mass="28348">MASKICCENFCVIKDPGVSFARMALENLDGRCNQLENMANFLLGVSLSAYSKLAISDAERVKRQSEALHTLETACKLSRMEDPVVLYHLSLEYAEQRKLDATLHYAKCIVKLEVGSNFKGWLLLSRVLSAQKRFLDAESIINAALDQTGKWDQGDLLRTKAKLQIAQGQLKSAIETYTQLLAVFQVHSKSFGSRNKLFKDKRDQIRNLEVEVWHDLAYVYISLSQRHDAEACLSKSRAIKLYSSTRCHAIG</sequence>
<dbReference type="Proteomes" id="UP000515211">
    <property type="component" value="Chromosome 4"/>
</dbReference>
<gene>
    <name evidence="2" type="primary">LOC107485186</name>
</gene>
<proteinExistence type="predicted"/>
<name>A0A6P4D4G8_ARADU</name>
<dbReference type="PANTHER" id="PTHR44102">
    <property type="entry name" value="PROTEIN NPG1"/>
    <property type="match status" value="1"/>
</dbReference>
<organism evidence="1 2">
    <name type="scientific">Arachis duranensis</name>
    <name type="common">Wild peanut</name>
    <dbReference type="NCBI Taxonomy" id="130453"/>
    <lineage>
        <taxon>Eukaryota</taxon>
        <taxon>Viridiplantae</taxon>
        <taxon>Streptophyta</taxon>
        <taxon>Embryophyta</taxon>
        <taxon>Tracheophyta</taxon>
        <taxon>Spermatophyta</taxon>
        <taxon>Magnoliopsida</taxon>
        <taxon>eudicotyledons</taxon>
        <taxon>Gunneridae</taxon>
        <taxon>Pentapetalae</taxon>
        <taxon>rosids</taxon>
        <taxon>fabids</taxon>
        <taxon>Fabales</taxon>
        <taxon>Fabaceae</taxon>
        <taxon>Papilionoideae</taxon>
        <taxon>50 kb inversion clade</taxon>
        <taxon>dalbergioids sensu lato</taxon>
        <taxon>Dalbergieae</taxon>
        <taxon>Pterocarpus clade</taxon>
        <taxon>Arachis</taxon>
    </lineage>
</organism>
<keyword evidence="1" id="KW-1185">Reference proteome</keyword>
<dbReference type="InterPro" id="IPR043376">
    <property type="entry name" value="NPG1-like"/>
</dbReference>
<dbReference type="GeneID" id="107485186"/>
<evidence type="ECO:0000313" key="1">
    <source>
        <dbReference type="Proteomes" id="UP000515211"/>
    </source>
</evidence>
<dbReference type="AlphaFoldDB" id="A0A6P4D4G8"/>
<protein>
    <submittedName>
        <fullName evidence="2">Protein NPGR2-like</fullName>
    </submittedName>
</protein>
<dbReference type="InterPro" id="IPR011990">
    <property type="entry name" value="TPR-like_helical_dom_sf"/>
</dbReference>
<reference evidence="2" key="2">
    <citation type="submission" date="2025-08" db="UniProtKB">
        <authorList>
            <consortium name="RefSeq"/>
        </authorList>
    </citation>
    <scope>IDENTIFICATION</scope>
    <source>
        <tissue evidence="2">Whole plant</tissue>
    </source>
</reference>
<dbReference type="KEGG" id="adu:107485186"/>
<evidence type="ECO:0000313" key="2">
    <source>
        <dbReference type="RefSeq" id="XP_015961189.2"/>
    </source>
</evidence>
<dbReference type="PANTHER" id="PTHR44102:SF8">
    <property type="entry name" value="TETRATRICOPEPTIDE-LIKE HELICAL DOMAIN-CONTAINING PROTEIN-RELATED"/>
    <property type="match status" value="1"/>
</dbReference>
<dbReference type="SUPFAM" id="SSF48452">
    <property type="entry name" value="TPR-like"/>
    <property type="match status" value="1"/>
</dbReference>
<dbReference type="Gene3D" id="1.25.40.10">
    <property type="entry name" value="Tetratricopeptide repeat domain"/>
    <property type="match status" value="1"/>
</dbReference>
<accession>A0A6P4D4G8</accession>
<dbReference type="RefSeq" id="XP_015961189.2">
    <property type="nucleotide sequence ID" value="XM_016105703.3"/>
</dbReference>
<reference evidence="1" key="1">
    <citation type="journal article" date="2016" name="Nat. Genet.">
        <title>The genome sequences of Arachis duranensis and Arachis ipaensis, the diploid ancestors of cultivated peanut.</title>
        <authorList>
            <person name="Bertioli D.J."/>
            <person name="Cannon S.B."/>
            <person name="Froenicke L."/>
            <person name="Huang G."/>
            <person name="Farmer A.D."/>
            <person name="Cannon E.K."/>
            <person name="Liu X."/>
            <person name="Gao D."/>
            <person name="Clevenger J."/>
            <person name="Dash S."/>
            <person name="Ren L."/>
            <person name="Moretzsohn M.C."/>
            <person name="Shirasawa K."/>
            <person name="Huang W."/>
            <person name="Vidigal B."/>
            <person name="Abernathy B."/>
            <person name="Chu Y."/>
            <person name="Niederhuth C.E."/>
            <person name="Umale P."/>
            <person name="Araujo A.C."/>
            <person name="Kozik A."/>
            <person name="Kim K.D."/>
            <person name="Burow M.D."/>
            <person name="Varshney R.K."/>
            <person name="Wang X."/>
            <person name="Zhang X."/>
            <person name="Barkley N."/>
            <person name="Guimaraes P.M."/>
            <person name="Isobe S."/>
            <person name="Guo B."/>
            <person name="Liao B."/>
            <person name="Stalker H.T."/>
            <person name="Schmitz R.J."/>
            <person name="Scheffler B.E."/>
            <person name="Leal-Bertioli S.C."/>
            <person name="Xun X."/>
            <person name="Jackson S.A."/>
            <person name="Michelmore R."/>
            <person name="Ozias-Akins P."/>
        </authorList>
    </citation>
    <scope>NUCLEOTIDE SEQUENCE [LARGE SCALE GENOMIC DNA]</scope>
    <source>
        <strain evidence="1">cv. V14167</strain>
    </source>
</reference>